<accession>A0A3D4T1Z8</accession>
<feature type="transmembrane region" description="Helical" evidence="1">
    <location>
        <begin position="59"/>
        <end position="79"/>
    </location>
</feature>
<feature type="transmembrane region" description="Helical" evidence="1">
    <location>
        <begin position="85"/>
        <end position="104"/>
    </location>
</feature>
<organism evidence="2 3">
    <name type="scientific">Corynebacterium nuruki</name>
    <dbReference type="NCBI Taxonomy" id="1032851"/>
    <lineage>
        <taxon>Bacteria</taxon>
        <taxon>Bacillati</taxon>
        <taxon>Actinomycetota</taxon>
        <taxon>Actinomycetes</taxon>
        <taxon>Mycobacteriales</taxon>
        <taxon>Corynebacteriaceae</taxon>
        <taxon>Corynebacterium</taxon>
    </lineage>
</organism>
<dbReference type="AlphaFoldDB" id="A0A3D4T1Z8"/>
<keyword evidence="1" id="KW-0812">Transmembrane</keyword>
<feature type="transmembrane region" description="Helical" evidence="1">
    <location>
        <begin position="32"/>
        <end position="52"/>
    </location>
</feature>
<proteinExistence type="predicted"/>
<dbReference type="STRING" id="863239.GCA_000213935_00862"/>
<name>A0A3D4T1Z8_9CORY</name>
<reference evidence="2 3" key="1">
    <citation type="journal article" date="2018" name="Nat. Biotechnol.">
        <title>A standardized bacterial taxonomy based on genome phylogeny substantially revises the tree of life.</title>
        <authorList>
            <person name="Parks D.H."/>
            <person name="Chuvochina M."/>
            <person name="Waite D.W."/>
            <person name="Rinke C."/>
            <person name="Skarshewski A."/>
            <person name="Chaumeil P.A."/>
            <person name="Hugenholtz P."/>
        </authorList>
    </citation>
    <scope>NUCLEOTIDE SEQUENCE [LARGE SCALE GENOMIC DNA]</scope>
    <source>
        <strain evidence="2">UBA11247</strain>
    </source>
</reference>
<dbReference type="Proteomes" id="UP000261739">
    <property type="component" value="Unassembled WGS sequence"/>
</dbReference>
<comment type="caution">
    <text evidence="2">The sequence shown here is derived from an EMBL/GenBank/DDBJ whole genome shotgun (WGS) entry which is preliminary data.</text>
</comment>
<evidence type="ECO:0000256" key="1">
    <source>
        <dbReference type="SAM" id="Phobius"/>
    </source>
</evidence>
<evidence type="ECO:0000313" key="2">
    <source>
        <dbReference type="EMBL" id="HCT15345.1"/>
    </source>
</evidence>
<gene>
    <name evidence="2" type="ORF">DIW82_11355</name>
</gene>
<keyword evidence="1" id="KW-0472">Membrane</keyword>
<feature type="non-terminal residue" evidence="2">
    <location>
        <position position="157"/>
    </location>
</feature>
<keyword evidence="1" id="KW-1133">Transmembrane helix</keyword>
<dbReference type="EMBL" id="DQID01000291">
    <property type="protein sequence ID" value="HCT15345.1"/>
    <property type="molecule type" value="Genomic_DNA"/>
</dbReference>
<evidence type="ECO:0000313" key="3">
    <source>
        <dbReference type="Proteomes" id="UP000261739"/>
    </source>
</evidence>
<protein>
    <submittedName>
        <fullName evidence="2">Uncharacterized protein</fullName>
    </submittedName>
</protein>
<sequence>MVVTAVATILVTRAYLAATGYPQVGGGTLHIAHALWGGAAMTVAIVLLLSFIGRRVRRLSVVIGGIGLGLFLDEVGKFLTRSNDYFFTPAISVMYVVFVLLLLVNRFIQDSRLGSPAGHLAAATSLVAECVGSGVSDRQRTVITRLLDDARLSGADP</sequence>